<dbReference type="PANTHER" id="PTHR30005">
    <property type="entry name" value="EXOPOLYPHOSPHATASE"/>
    <property type="match status" value="1"/>
</dbReference>
<dbReference type="RefSeq" id="WP_302109275.1">
    <property type="nucleotide sequence ID" value="NZ_JAUKTR010000002.1"/>
</dbReference>
<dbReference type="InterPro" id="IPR048951">
    <property type="entry name" value="Ppx_C"/>
</dbReference>
<dbReference type="Proteomes" id="UP001169063">
    <property type="component" value="Unassembled WGS sequence"/>
</dbReference>
<comment type="caution">
    <text evidence="3">The sequence shown here is derived from an EMBL/GenBank/DDBJ whole genome shotgun (WGS) entry which is preliminary data.</text>
</comment>
<dbReference type="Pfam" id="PF21697">
    <property type="entry name" value="Ppx_C"/>
    <property type="match status" value="1"/>
</dbReference>
<protein>
    <submittedName>
        <fullName evidence="3">Ppx/GppA phosphatase family protein</fullName>
    </submittedName>
</protein>
<reference evidence="3" key="1">
    <citation type="submission" date="2023-07" db="EMBL/GenBank/DDBJ databases">
        <title>Brevundimonas soil sp. nov., isolated from the soil of chemical plant.</title>
        <authorList>
            <person name="Wu N."/>
        </authorList>
    </citation>
    <scope>NUCLEOTIDE SEQUENCE</scope>
    <source>
        <strain evidence="3">XZ-24</strain>
    </source>
</reference>
<accession>A0ABT8SJV3</accession>
<dbReference type="InterPro" id="IPR050273">
    <property type="entry name" value="GppA/Ppx_hydrolase"/>
</dbReference>
<dbReference type="Gene3D" id="1.10.3210.10">
    <property type="entry name" value="Hypothetical protein af1432"/>
    <property type="match status" value="1"/>
</dbReference>
<keyword evidence="4" id="KW-1185">Reference proteome</keyword>
<sequence>MPLGSDGSVHAAVVDVGSNSVRLVLYRLEGAAIWTVYNEKVLAGLGRDLPETGRLSEPGAVQALAALRRFAAVLESAQPDRLHIAATAAVREASDGLEFAERVAAETGLHIDILSGEAEARAAAWGVRAGDPRACGLVADLGGSSLELIELTDEGPRGGATLPLGPFALPEGLDDDGVRDHILGRLKDAPLHRGDTLIAVGGAWRSLAQFHMERTSHPLRIVHQYELPAAEMLDTARLVAGLSPASLERSPGVTRRRAPTLPHAAVVLEALTEHFGISRMVFSAFGLREGLLYQAMDEATRGQDPLLAGAAALGRRQGAAENLGRALIGWIGEAFRELPPAFGADEDRRLVEAACLLSDVGARLHPDHRADMVHEQVLRAPIPGQTHAERAFLAAALNARYGGPSATPWPEGHARLLAQERRHRARTLGLALRLGCDLSGRSASLLAQARLSIGDEVVLRAARGFADVLLGEQTTRRAEALARHLELKLKMEVA</sequence>
<dbReference type="InterPro" id="IPR003695">
    <property type="entry name" value="Ppx_GppA_N"/>
</dbReference>
<dbReference type="PANTHER" id="PTHR30005:SF0">
    <property type="entry name" value="RETROGRADE REGULATION PROTEIN 2"/>
    <property type="match status" value="1"/>
</dbReference>
<evidence type="ECO:0000259" key="1">
    <source>
        <dbReference type="Pfam" id="PF02541"/>
    </source>
</evidence>
<organism evidence="3 4">
    <name type="scientific">Peiella sedimenti</name>
    <dbReference type="NCBI Taxonomy" id="3061083"/>
    <lineage>
        <taxon>Bacteria</taxon>
        <taxon>Pseudomonadati</taxon>
        <taxon>Pseudomonadota</taxon>
        <taxon>Alphaproteobacteria</taxon>
        <taxon>Caulobacterales</taxon>
        <taxon>Caulobacteraceae</taxon>
        <taxon>Peiella</taxon>
    </lineage>
</organism>
<dbReference type="EMBL" id="JAUKTR010000002">
    <property type="protein sequence ID" value="MDO1558840.1"/>
    <property type="molecule type" value="Genomic_DNA"/>
</dbReference>
<dbReference type="InterPro" id="IPR043129">
    <property type="entry name" value="ATPase_NBD"/>
</dbReference>
<gene>
    <name evidence="3" type="ORF">Q0812_05300</name>
</gene>
<proteinExistence type="predicted"/>
<dbReference type="Gene3D" id="3.30.420.40">
    <property type="match status" value="1"/>
</dbReference>
<evidence type="ECO:0000259" key="2">
    <source>
        <dbReference type="Pfam" id="PF21697"/>
    </source>
</evidence>
<dbReference type="SUPFAM" id="SSF53067">
    <property type="entry name" value="Actin-like ATPase domain"/>
    <property type="match status" value="2"/>
</dbReference>
<dbReference type="SUPFAM" id="SSF109604">
    <property type="entry name" value="HD-domain/PDEase-like"/>
    <property type="match status" value="1"/>
</dbReference>
<evidence type="ECO:0000313" key="3">
    <source>
        <dbReference type="EMBL" id="MDO1558840.1"/>
    </source>
</evidence>
<dbReference type="Pfam" id="PF02541">
    <property type="entry name" value="Ppx-GppA"/>
    <property type="match status" value="1"/>
</dbReference>
<dbReference type="CDD" id="cd24052">
    <property type="entry name" value="ASKHA_NBD_HpPPX-GppA-like"/>
    <property type="match status" value="1"/>
</dbReference>
<name>A0ABT8SJV3_9CAUL</name>
<evidence type="ECO:0000313" key="4">
    <source>
        <dbReference type="Proteomes" id="UP001169063"/>
    </source>
</evidence>
<dbReference type="Gene3D" id="3.30.420.150">
    <property type="entry name" value="Exopolyphosphatase. Domain 2"/>
    <property type="match status" value="1"/>
</dbReference>
<feature type="domain" description="Ppx/GppA phosphatase N-terminal" evidence="1">
    <location>
        <begin position="31"/>
        <end position="297"/>
    </location>
</feature>
<feature type="domain" description="Exopolyphosphatase C-terminal" evidence="2">
    <location>
        <begin position="324"/>
        <end position="484"/>
    </location>
</feature>